<feature type="transmembrane region" description="Helical" evidence="1">
    <location>
        <begin position="963"/>
        <end position="983"/>
    </location>
</feature>
<feature type="transmembrane region" description="Helical" evidence="1">
    <location>
        <begin position="913"/>
        <end position="934"/>
    </location>
</feature>
<organism evidence="2 3">
    <name type="scientific">Halioglobus japonicus</name>
    <dbReference type="NCBI Taxonomy" id="930805"/>
    <lineage>
        <taxon>Bacteria</taxon>
        <taxon>Pseudomonadati</taxon>
        <taxon>Pseudomonadota</taxon>
        <taxon>Gammaproteobacteria</taxon>
        <taxon>Cellvibrionales</taxon>
        <taxon>Halieaceae</taxon>
        <taxon>Halioglobus</taxon>
    </lineage>
</organism>
<dbReference type="SUPFAM" id="SSF82714">
    <property type="entry name" value="Multidrug efflux transporter AcrB TolC docking domain, DN and DC subdomains"/>
    <property type="match status" value="2"/>
</dbReference>
<feature type="transmembrane region" description="Helical" evidence="1">
    <location>
        <begin position="373"/>
        <end position="391"/>
    </location>
</feature>
<dbReference type="Proteomes" id="UP000235162">
    <property type="component" value="Unassembled WGS sequence"/>
</dbReference>
<keyword evidence="1" id="KW-0812">Transmembrane</keyword>
<feature type="transmembrane region" description="Helical" evidence="1">
    <location>
        <begin position="863"/>
        <end position="880"/>
    </location>
</feature>
<accession>A0AAP8SQA0</accession>
<dbReference type="InterPro" id="IPR027463">
    <property type="entry name" value="AcrB_DN_DC_subdom"/>
</dbReference>
<dbReference type="SUPFAM" id="SSF82693">
    <property type="entry name" value="Multidrug efflux transporter AcrB pore domain, PN1, PN2, PC1 and PC2 subdomains"/>
    <property type="match status" value="2"/>
</dbReference>
<dbReference type="EMBL" id="PKUR01000001">
    <property type="protein sequence ID" value="PLW88128.1"/>
    <property type="molecule type" value="Genomic_DNA"/>
</dbReference>
<dbReference type="PANTHER" id="PTHR32063">
    <property type="match status" value="1"/>
</dbReference>
<comment type="caution">
    <text evidence="2">The sequence shown here is derived from an EMBL/GenBank/DDBJ whole genome shotgun (WGS) entry which is preliminary data.</text>
</comment>
<dbReference type="PRINTS" id="PR00702">
    <property type="entry name" value="ACRIFLAVINRP"/>
</dbReference>
<dbReference type="Pfam" id="PF00873">
    <property type="entry name" value="ACR_tran"/>
    <property type="match status" value="1"/>
</dbReference>
<dbReference type="Gene3D" id="3.30.70.1440">
    <property type="entry name" value="Multidrug efflux transporter AcrB pore domain"/>
    <property type="match status" value="1"/>
</dbReference>
<protein>
    <submittedName>
        <fullName evidence="2">AcrB/AcrD/AcrF family protein</fullName>
    </submittedName>
</protein>
<dbReference type="GO" id="GO:0005886">
    <property type="term" value="C:plasma membrane"/>
    <property type="evidence" value="ECO:0007669"/>
    <property type="project" value="TreeGrafter"/>
</dbReference>
<keyword evidence="1" id="KW-0472">Membrane</keyword>
<dbReference type="GO" id="GO:0042910">
    <property type="term" value="F:xenobiotic transmembrane transporter activity"/>
    <property type="evidence" value="ECO:0007669"/>
    <property type="project" value="TreeGrafter"/>
</dbReference>
<feature type="transmembrane region" description="Helical" evidence="1">
    <location>
        <begin position="995"/>
        <end position="1016"/>
    </location>
</feature>
<feature type="transmembrane region" description="Helical" evidence="1">
    <location>
        <begin position="6"/>
        <end position="23"/>
    </location>
</feature>
<evidence type="ECO:0000256" key="1">
    <source>
        <dbReference type="SAM" id="Phobius"/>
    </source>
</evidence>
<feature type="transmembrane region" description="Helical" evidence="1">
    <location>
        <begin position="323"/>
        <end position="342"/>
    </location>
</feature>
<dbReference type="PANTHER" id="PTHR32063:SF33">
    <property type="entry name" value="RND SUPERFAMILY EFFLUX PUMP PERMEASE COMPONENT"/>
    <property type="match status" value="1"/>
</dbReference>
<name>A0AAP8SQA0_9GAMM</name>
<evidence type="ECO:0000313" key="2">
    <source>
        <dbReference type="EMBL" id="PLW88128.1"/>
    </source>
</evidence>
<sequence length="1036" mass="112883">MANNPVAANLLMLVVFIGGLAAINNLTKEVFPTFPTELVTVTVPYPGGATEEVESGIVRVLEEELQDIVGVEEITSVAREGAGVVTVEMETGSDMAQALVQIKTRVDGITSFPTNAEEAVVEEVLARTRAMNLTLYGNLDEHQLKEMADDMRDELLGLPGITQVAVVGTRNYEIVIEVSDEALRRYDLSFDDVVNAIQVRSRDLPGGRLRTSEGSITLRSVGQAYTAEEFDRLNLITRADGTVLEVGDVATVIDGFEDQPILNRLNGQPSITLQVDRVGDQDVLAMTDNLRKFVDSKLDELPPGVEFTAWADRSEILKGRINLMLNSAFQGAILVMITLALFLNTQLAFWVILGVPFSFLGALLAIDVLNIGISINVMSVFGFILVLGMLVDDGIVTAESAYAQLEEERKGVDSVVRGVRRVTVATVFGALTTMIAFSPAYGLSEGIGRLFSVITPIVVFSLLFSLIETKLILPAHLRHIRIDHDSEPGRGPLGWLQRAQRRCTEGMVNFSENVYRPVLQLAVEFRYVTVAIFIGSLLITIALVPSGIVRFVFFPNVPSNSVNIDLQMPNGTAWQQTHEYALKIEQAAMAMNDRYREETGEADGVIVELLTTSSADTEARIQVELLPSTERDITSMRLAGWIREALGEVSGVQSLTFDSNAGPGGSPIDVELSGDDLDEMRSAAQALKLALVDFEGVSDIRDTFDAGGPELDIRVTPEGEALGLGQVELARQVRQAFFGAEVQRIQRERHEVRVYVRLPAQERGSLDALRLLWIDVPGHGKVPFDVVGEAVEHTGISVINRFNRQRVVNVRADVDRTLVEPGKVNAEIVTEILPDVLARHPGVKHRLAGEAEEQAETTSSLELGLVVILLVIYAALAVPLRSYTQPLLIMAVIPFGITGAILGHLILGADVSMLSAIGILGLIGIVVNDSLVLVDHVNHRLKDRGEYWKEAVITGAVRRFRPVVLTSMTTFLGLLPIQLETAIQAQFVKPMATSVAFGVLFATGVTLVLVPVLYFVGRDIRDLFVGPEAQGQEVNV</sequence>
<dbReference type="InterPro" id="IPR001036">
    <property type="entry name" value="Acrflvin-R"/>
</dbReference>
<dbReference type="Gene3D" id="3.30.70.1430">
    <property type="entry name" value="Multidrug efflux transporter AcrB pore domain"/>
    <property type="match status" value="2"/>
</dbReference>
<proteinExistence type="predicted"/>
<feature type="transmembrane region" description="Helical" evidence="1">
    <location>
        <begin position="447"/>
        <end position="467"/>
    </location>
</feature>
<dbReference type="AlphaFoldDB" id="A0AAP8SQA0"/>
<keyword evidence="1" id="KW-1133">Transmembrane helix</keyword>
<dbReference type="Gene3D" id="3.30.70.1320">
    <property type="entry name" value="Multidrug efflux transporter AcrB pore domain like"/>
    <property type="match status" value="1"/>
</dbReference>
<reference evidence="2 3" key="1">
    <citation type="submission" date="2018-01" db="EMBL/GenBank/DDBJ databases">
        <title>The draft genome sequence of Halioglobus japonicus S1-36.</title>
        <authorList>
            <person name="Du Z.-J."/>
            <person name="Shi M.-J."/>
        </authorList>
    </citation>
    <scope>NUCLEOTIDE SEQUENCE [LARGE SCALE GENOMIC DNA]</scope>
    <source>
        <strain evidence="2 3">S1-36</strain>
    </source>
</reference>
<feature type="transmembrane region" description="Helical" evidence="1">
    <location>
        <begin position="887"/>
        <end position="907"/>
    </location>
</feature>
<dbReference type="SUPFAM" id="SSF82866">
    <property type="entry name" value="Multidrug efflux transporter AcrB transmembrane domain"/>
    <property type="match status" value="2"/>
</dbReference>
<gene>
    <name evidence="2" type="ORF">C0029_02115</name>
</gene>
<feature type="transmembrane region" description="Helical" evidence="1">
    <location>
        <begin position="525"/>
        <end position="553"/>
    </location>
</feature>
<keyword evidence="3" id="KW-1185">Reference proteome</keyword>
<dbReference type="Gene3D" id="1.20.1640.10">
    <property type="entry name" value="Multidrug efflux transporter AcrB transmembrane domain"/>
    <property type="match status" value="2"/>
</dbReference>
<evidence type="ECO:0000313" key="3">
    <source>
        <dbReference type="Proteomes" id="UP000235162"/>
    </source>
</evidence>
<dbReference type="Gene3D" id="3.30.2090.10">
    <property type="entry name" value="Multidrug efflux transporter AcrB TolC docking domain, DN and DC subdomains"/>
    <property type="match status" value="2"/>
</dbReference>